<evidence type="ECO:0000313" key="2">
    <source>
        <dbReference type="Proteomes" id="UP000247832"/>
    </source>
</evidence>
<protein>
    <recommendedName>
        <fullName evidence="3">Glyoxalase</fullName>
    </recommendedName>
</protein>
<reference evidence="1 2" key="1">
    <citation type="submission" date="2018-05" db="EMBL/GenBank/DDBJ databases">
        <title>Genetic diversity of glacier-inhabiting Cryobacterium bacteria in China and description of Cryobacterium mengkeensis sp. nov. and Arthrobacter glacialis sp. nov.</title>
        <authorList>
            <person name="Liu Q."/>
            <person name="Xin Y.-H."/>
        </authorList>
    </citation>
    <scope>NUCLEOTIDE SEQUENCE [LARGE SCALE GENOMIC DNA]</scope>
    <source>
        <strain evidence="1 2">LI2</strain>
    </source>
</reference>
<comment type="caution">
    <text evidence="1">The sequence shown here is derived from an EMBL/GenBank/DDBJ whole genome shotgun (WGS) entry which is preliminary data.</text>
</comment>
<organism evidence="1 2">
    <name type="scientific">Arthrobacter livingstonensis</name>
    <dbReference type="NCBI Taxonomy" id="670078"/>
    <lineage>
        <taxon>Bacteria</taxon>
        <taxon>Bacillati</taxon>
        <taxon>Actinomycetota</taxon>
        <taxon>Actinomycetes</taxon>
        <taxon>Micrococcales</taxon>
        <taxon>Micrococcaceae</taxon>
        <taxon>Arthrobacter</taxon>
    </lineage>
</organism>
<dbReference type="Proteomes" id="UP000247832">
    <property type="component" value="Unassembled WGS sequence"/>
</dbReference>
<proteinExistence type="predicted"/>
<dbReference type="EMBL" id="QJVD01000046">
    <property type="protein sequence ID" value="PYI64591.1"/>
    <property type="molecule type" value="Genomic_DNA"/>
</dbReference>
<keyword evidence="2" id="KW-1185">Reference proteome</keyword>
<dbReference type="InterPro" id="IPR029068">
    <property type="entry name" value="Glyas_Bleomycin-R_OHBP_Dase"/>
</dbReference>
<evidence type="ECO:0008006" key="3">
    <source>
        <dbReference type="Google" id="ProtNLM"/>
    </source>
</evidence>
<sequence length="116" mass="13412">MYVPDQYAEREFYERFGFERHYEGDEFPGFLAIRNGDAIIGLQRGTSEHPVYAEGLRWQFEVATIKEIDEVIATCTTDNLDHEVHVEEDGVRFRTRCVIVRSPAGVAVWFEGPNEL</sequence>
<accession>A0A2V5L062</accession>
<gene>
    <name evidence="1" type="ORF">CVV68_21585</name>
</gene>
<evidence type="ECO:0000313" key="1">
    <source>
        <dbReference type="EMBL" id="PYI64591.1"/>
    </source>
</evidence>
<dbReference type="Gene3D" id="3.10.180.10">
    <property type="entry name" value="2,3-Dihydroxybiphenyl 1,2-Dioxygenase, domain 1"/>
    <property type="match status" value="1"/>
</dbReference>
<dbReference type="AlphaFoldDB" id="A0A2V5L062"/>
<dbReference type="SUPFAM" id="SSF54593">
    <property type="entry name" value="Glyoxalase/Bleomycin resistance protein/Dihydroxybiphenyl dioxygenase"/>
    <property type="match status" value="1"/>
</dbReference>
<name>A0A2V5L062_9MICC</name>